<protein>
    <recommendedName>
        <fullName evidence="2">Type II secretion system protein H</fullName>
    </recommendedName>
    <alternativeName>
        <fullName evidence="10">General secretion pathway protein H</fullName>
    </alternativeName>
</protein>
<organism evidence="13 14">
    <name type="scientific">Rubrivivax albus</name>
    <dbReference type="NCBI Taxonomy" id="2499835"/>
    <lineage>
        <taxon>Bacteria</taxon>
        <taxon>Pseudomonadati</taxon>
        <taxon>Pseudomonadota</taxon>
        <taxon>Betaproteobacteria</taxon>
        <taxon>Burkholderiales</taxon>
        <taxon>Sphaerotilaceae</taxon>
        <taxon>Rubrivivax</taxon>
    </lineage>
</organism>
<proteinExistence type="inferred from homology"/>
<comment type="caution">
    <text evidence="13">The sequence shown here is derived from an EMBL/GenBank/DDBJ whole genome shotgun (WGS) entry which is preliminary data.</text>
</comment>
<accession>A0A437JVN7</accession>
<evidence type="ECO:0000256" key="1">
    <source>
        <dbReference type="ARBA" id="ARBA00004377"/>
    </source>
</evidence>
<keyword evidence="3" id="KW-1003">Cell membrane</keyword>
<evidence type="ECO:0000256" key="11">
    <source>
        <dbReference type="SAM" id="Phobius"/>
    </source>
</evidence>
<evidence type="ECO:0000313" key="13">
    <source>
        <dbReference type="EMBL" id="RVT51431.1"/>
    </source>
</evidence>
<keyword evidence="7 11" id="KW-1133">Transmembrane helix</keyword>
<dbReference type="RefSeq" id="WP_128198432.1">
    <property type="nucleotide sequence ID" value="NZ_SACT01000003.1"/>
</dbReference>
<dbReference type="NCBIfam" id="TIGR02532">
    <property type="entry name" value="IV_pilin_GFxxxE"/>
    <property type="match status" value="1"/>
</dbReference>
<evidence type="ECO:0000256" key="10">
    <source>
        <dbReference type="ARBA" id="ARBA00030775"/>
    </source>
</evidence>
<dbReference type="InterPro" id="IPR012902">
    <property type="entry name" value="N_methyl_site"/>
</dbReference>
<dbReference type="GO" id="GO:0005886">
    <property type="term" value="C:plasma membrane"/>
    <property type="evidence" value="ECO:0007669"/>
    <property type="project" value="UniProtKB-SubCell"/>
</dbReference>
<evidence type="ECO:0000256" key="6">
    <source>
        <dbReference type="ARBA" id="ARBA00022692"/>
    </source>
</evidence>
<dbReference type="InterPro" id="IPR045584">
    <property type="entry name" value="Pilin-like"/>
</dbReference>
<dbReference type="PROSITE" id="PS00409">
    <property type="entry name" value="PROKAR_NTER_METHYL"/>
    <property type="match status" value="1"/>
</dbReference>
<dbReference type="GO" id="GO:0015627">
    <property type="term" value="C:type II protein secretion system complex"/>
    <property type="evidence" value="ECO:0007669"/>
    <property type="project" value="InterPro"/>
</dbReference>
<comment type="subcellular location">
    <subcellularLocation>
        <location evidence="1">Cell inner membrane</location>
        <topology evidence="1">Single-pass membrane protein</topology>
    </subcellularLocation>
</comment>
<keyword evidence="6 11" id="KW-0812">Transmembrane</keyword>
<evidence type="ECO:0000256" key="5">
    <source>
        <dbReference type="ARBA" id="ARBA00022519"/>
    </source>
</evidence>
<comment type="similarity">
    <text evidence="9">Belongs to the GSP H family.</text>
</comment>
<dbReference type="Pfam" id="PF12019">
    <property type="entry name" value="GspH"/>
    <property type="match status" value="1"/>
</dbReference>
<feature type="domain" description="General secretion pathway GspH" evidence="12">
    <location>
        <begin position="54"/>
        <end position="122"/>
    </location>
</feature>
<dbReference type="EMBL" id="SACT01000003">
    <property type="protein sequence ID" value="RVT51431.1"/>
    <property type="molecule type" value="Genomic_DNA"/>
</dbReference>
<dbReference type="GO" id="GO:0015628">
    <property type="term" value="P:protein secretion by the type II secretion system"/>
    <property type="evidence" value="ECO:0007669"/>
    <property type="project" value="InterPro"/>
</dbReference>
<keyword evidence="8 11" id="KW-0472">Membrane</keyword>
<evidence type="ECO:0000256" key="7">
    <source>
        <dbReference type="ARBA" id="ARBA00022989"/>
    </source>
</evidence>
<sequence length="166" mass="17603">MRHLRPLLPTSRTARGLTLVELMVALGIAAMLAVAAAPSFTEYLANSRLRENGNNLYAQTLYAQSEAIKRNTVVRVAVADSTITVSDRTDPDDPQTLKTTPLTHGITAEAFTLDFGGEGRPVGFATADVDFAHPSLSCSSDIRCPGLRVDGGGSVRLCADHTGSCE</sequence>
<dbReference type="Gene3D" id="3.30.700.10">
    <property type="entry name" value="Glycoprotein, Type 4 Pilin"/>
    <property type="match status" value="1"/>
</dbReference>
<dbReference type="AlphaFoldDB" id="A0A437JVN7"/>
<evidence type="ECO:0000256" key="4">
    <source>
        <dbReference type="ARBA" id="ARBA00022481"/>
    </source>
</evidence>
<evidence type="ECO:0000256" key="8">
    <source>
        <dbReference type="ARBA" id="ARBA00023136"/>
    </source>
</evidence>
<feature type="transmembrane region" description="Helical" evidence="11">
    <location>
        <begin position="20"/>
        <end position="40"/>
    </location>
</feature>
<dbReference type="OrthoDB" id="5956286at2"/>
<evidence type="ECO:0000256" key="2">
    <source>
        <dbReference type="ARBA" id="ARBA00021549"/>
    </source>
</evidence>
<evidence type="ECO:0000259" key="12">
    <source>
        <dbReference type="Pfam" id="PF12019"/>
    </source>
</evidence>
<reference evidence="13 14" key="1">
    <citation type="submission" date="2019-01" db="EMBL/GenBank/DDBJ databases">
        <authorList>
            <person name="Chen W.-M."/>
        </authorList>
    </citation>
    <scope>NUCLEOTIDE SEQUENCE [LARGE SCALE GENOMIC DNA]</scope>
    <source>
        <strain evidence="13 14">ICH-3</strain>
    </source>
</reference>
<dbReference type="Proteomes" id="UP000288178">
    <property type="component" value="Unassembled WGS sequence"/>
</dbReference>
<evidence type="ECO:0000256" key="9">
    <source>
        <dbReference type="ARBA" id="ARBA00025772"/>
    </source>
</evidence>
<evidence type="ECO:0000313" key="14">
    <source>
        <dbReference type="Proteomes" id="UP000288178"/>
    </source>
</evidence>
<gene>
    <name evidence="13" type="ORF">ENE75_11425</name>
</gene>
<dbReference type="SUPFAM" id="SSF54523">
    <property type="entry name" value="Pili subunits"/>
    <property type="match status" value="1"/>
</dbReference>
<keyword evidence="5" id="KW-0997">Cell inner membrane</keyword>
<name>A0A437JVN7_9BURK</name>
<keyword evidence="4" id="KW-0488">Methylation</keyword>
<dbReference type="InterPro" id="IPR022346">
    <property type="entry name" value="T2SS_GspH"/>
</dbReference>
<evidence type="ECO:0000256" key="3">
    <source>
        <dbReference type="ARBA" id="ARBA00022475"/>
    </source>
</evidence>
<dbReference type="Pfam" id="PF07963">
    <property type="entry name" value="N_methyl"/>
    <property type="match status" value="1"/>
</dbReference>
<keyword evidence="14" id="KW-1185">Reference proteome</keyword>